<dbReference type="AlphaFoldDB" id="A0A9R1KAE1"/>
<reference evidence="3" key="2">
    <citation type="submission" date="2020-03" db="EMBL/GenBank/DDBJ databases">
        <title>The second near-complete assembly of the hexaploid bread wheat (Triticum aestivum) genome.</title>
        <authorList>
            <person name="Zimin A.V."/>
            <person name="Puiu D."/>
            <person name="Shumante A."/>
            <person name="Alonge M."/>
            <person name="Salzberg S.L."/>
        </authorList>
    </citation>
    <scope>NUCLEOTIDE SEQUENCE</scope>
    <source>
        <tissue evidence="3">Leaf</tissue>
    </source>
</reference>
<name>A0A9R1KAE1_WHEAT</name>
<comment type="caution">
    <text evidence="3">The sequence shown here is derived from an EMBL/GenBank/DDBJ whole genome shotgun (WGS) entry which is preliminary data.</text>
</comment>
<reference evidence="3" key="1">
    <citation type="journal article" date="2017" name="Gigascience">
        <title>The first near-complete assembly of the hexaploid bread wheat genome, Triticum aestivum.</title>
        <authorList>
            <person name="Zimin A.V."/>
            <person name="Puiu D."/>
            <person name="Hall R."/>
            <person name="Kingan S."/>
            <person name="Clavijo B.J."/>
            <person name="Salzberg S.L."/>
        </authorList>
    </citation>
    <scope>NUCLEOTIDE SEQUENCE</scope>
    <source>
        <tissue evidence="3">Leaf</tissue>
    </source>
</reference>
<organism evidence="3">
    <name type="scientific">Triticum aestivum</name>
    <name type="common">Wheat</name>
    <dbReference type="NCBI Taxonomy" id="4565"/>
    <lineage>
        <taxon>Eukaryota</taxon>
        <taxon>Viridiplantae</taxon>
        <taxon>Streptophyta</taxon>
        <taxon>Embryophyta</taxon>
        <taxon>Tracheophyta</taxon>
        <taxon>Spermatophyta</taxon>
        <taxon>Magnoliopsida</taxon>
        <taxon>Liliopsida</taxon>
        <taxon>Poales</taxon>
        <taxon>Poaceae</taxon>
        <taxon>BOP clade</taxon>
        <taxon>Pooideae</taxon>
        <taxon>Triticodae</taxon>
        <taxon>Triticeae</taxon>
        <taxon>Triticinae</taxon>
        <taxon>Triticum</taxon>
    </lineage>
</organism>
<dbReference type="InterPro" id="IPR032675">
    <property type="entry name" value="LRR_dom_sf"/>
</dbReference>
<keyword evidence="1" id="KW-0677">Repeat</keyword>
<dbReference type="Pfam" id="PF23598">
    <property type="entry name" value="LRR_14"/>
    <property type="match status" value="1"/>
</dbReference>
<dbReference type="EMBL" id="CM022220">
    <property type="protein sequence ID" value="KAF7046760.1"/>
    <property type="molecule type" value="Genomic_DNA"/>
</dbReference>
<protein>
    <recommendedName>
        <fullName evidence="2">Disease resistance R13L4/SHOC-2-like LRR domain-containing protein</fullName>
    </recommendedName>
</protein>
<feature type="non-terminal residue" evidence="3">
    <location>
        <position position="446"/>
    </location>
</feature>
<dbReference type="OrthoDB" id="1053178at2759"/>
<dbReference type="SUPFAM" id="SSF52058">
    <property type="entry name" value="L domain-like"/>
    <property type="match status" value="1"/>
</dbReference>
<evidence type="ECO:0000256" key="1">
    <source>
        <dbReference type="ARBA" id="ARBA00022737"/>
    </source>
</evidence>
<evidence type="ECO:0000259" key="2">
    <source>
        <dbReference type="Pfam" id="PF23598"/>
    </source>
</evidence>
<gene>
    <name evidence="3" type="ORF">CFC21_055761</name>
</gene>
<dbReference type="InterPro" id="IPR055414">
    <property type="entry name" value="LRR_R13L4/SHOC2-like"/>
</dbReference>
<feature type="domain" description="Disease resistance R13L4/SHOC-2-like LRR" evidence="2">
    <location>
        <begin position="78"/>
        <end position="431"/>
    </location>
</feature>
<evidence type="ECO:0000313" key="3">
    <source>
        <dbReference type="EMBL" id="KAF7046760.1"/>
    </source>
</evidence>
<dbReference type="Gene3D" id="3.80.10.10">
    <property type="entry name" value="Ribonuclease Inhibitor"/>
    <property type="match status" value="1"/>
</dbReference>
<accession>A0A9R1KAE1</accession>
<dbReference type="PANTHER" id="PTHR47186">
    <property type="entry name" value="LEUCINE-RICH REPEAT-CONTAINING PROTEIN 57"/>
    <property type="match status" value="1"/>
</dbReference>
<sequence length="446" mass="50380">MIMPVEQSQYVSIKMGVGIITWCRVHDMILDMICLLSKEENFITVLDSDEQYTTSHCNARRLAVQHVVQPLASTSTLQTRSLNAICNAEMLPSLSCFEVLRVLALEDPLGSHNPNYLEHVGKLVHLRHLKLESMGIRELPKEIGHLKFLLVLDLGRNSISELPESIGGRSQLKCLNMCETEIEVPCWIGNLTSLEELCLGQVGVRSNFVTELGKLTALRKLRISGSVYLYGDDSRMNSWAESVAKLSKIQVIDIHSVYGRRDSSDEEKPWEQYVLSPQLRVLHMCYDEPRLMARINPRLLPNLSQLKLFIYNPDLEVFGSFHELVSLELNTWSALHHDTMGGAGAFPKLRVFNTPATLGSFQEEDMPVLEFLEFSVVAQSNDDGISFEFDFGSLGNLPLLQHVTVTLYAPPVDYKKASKMVKRAIDTLPNRVSPYISTMDIKDWSR</sequence>
<dbReference type="PANTHER" id="PTHR47186:SF22">
    <property type="entry name" value="OS11G0589401 PROTEIN"/>
    <property type="match status" value="1"/>
</dbReference>
<proteinExistence type="predicted"/>
<dbReference type="Proteomes" id="UP000815260">
    <property type="component" value="Chromosome 4A"/>
</dbReference>